<dbReference type="Gene3D" id="1.10.150.440">
    <property type="match status" value="1"/>
</dbReference>
<dbReference type="HOGENOM" id="CLU_2111548_0_0_1"/>
<sequence>MRHIFLCVTLASIAFRTASTELDLCPNSDSEIATVFNCVRERANTKSLHTLSKLRLITRCEDETCFVRFLCRRHADIAEQFHAILSDNEYNALAQLVQRCQTKWHPILAWILDFFF</sequence>
<dbReference type="VEuPathDB" id="VectorBase:ISCI013356"/>
<feature type="chain" id="PRO_5014568322" description="Antimicrobial peptide microplusin" evidence="1">
    <location>
        <begin position="20"/>
        <end position="116"/>
    </location>
</feature>
<evidence type="ECO:0008006" key="5">
    <source>
        <dbReference type="Google" id="ProtNLM"/>
    </source>
</evidence>
<feature type="signal peptide" evidence="1">
    <location>
        <begin position="1"/>
        <end position="19"/>
    </location>
</feature>
<accession>B7QG08</accession>
<dbReference type="InParanoid" id="B7QG08"/>
<dbReference type="AlphaFoldDB" id="B7QG08"/>
<evidence type="ECO:0000256" key="1">
    <source>
        <dbReference type="SAM" id="SignalP"/>
    </source>
</evidence>
<dbReference type="EMBL" id="DS928535">
    <property type="protein sequence ID" value="EEC17780.1"/>
    <property type="molecule type" value="Genomic_DNA"/>
</dbReference>
<reference evidence="3" key="2">
    <citation type="submission" date="2020-05" db="UniProtKB">
        <authorList>
            <consortium name="EnsemblMetazoa"/>
        </authorList>
    </citation>
    <scope>IDENTIFICATION</scope>
    <source>
        <strain evidence="3">wikel</strain>
    </source>
</reference>
<dbReference type="Proteomes" id="UP000001555">
    <property type="component" value="Unassembled WGS sequence"/>
</dbReference>
<keyword evidence="4" id="KW-1185">Reference proteome</keyword>
<name>B7QG08_IXOSC</name>
<evidence type="ECO:0000313" key="4">
    <source>
        <dbReference type="Proteomes" id="UP000001555"/>
    </source>
</evidence>
<protein>
    <recommendedName>
        <fullName evidence="5">Antimicrobial peptide microplusin</fullName>
    </recommendedName>
</protein>
<dbReference type="EMBL" id="ABJB010062830">
    <property type="status" value="NOT_ANNOTATED_CDS"/>
    <property type="molecule type" value="Genomic_DNA"/>
</dbReference>
<reference evidence="2 4" key="1">
    <citation type="submission" date="2008-03" db="EMBL/GenBank/DDBJ databases">
        <title>Annotation of Ixodes scapularis.</title>
        <authorList>
            <consortium name="Ixodes scapularis Genome Project Consortium"/>
            <person name="Caler E."/>
            <person name="Hannick L.I."/>
            <person name="Bidwell S."/>
            <person name="Joardar V."/>
            <person name="Thiagarajan M."/>
            <person name="Amedeo P."/>
            <person name="Galinsky K.J."/>
            <person name="Schobel S."/>
            <person name="Inman J."/>
            <person name="Hostetler J."/>
            <person name="Miller J."/>
            <person name="Hammond M."/>
            <person name="Megy K."/>
            <person name="Lawson D."/>
            <person name="Kodira C."/>
            <person name="Sutton G."/>
            <person name="Meyer J."/>
            <person name="Hill C.A."/>
            <person name="Birren B."/>
            <person name="Nene V."/>
            <person name="Collins F."/>
            <person name="Alarcon-Chaidez F."/>
            <person name="Wikel S."/>
            <person name="Strausberg R."/>
        </authorList>
    </citation>
    <scope>NUCLEOTIDE SEQUENCE [LARGE SCALE GENOMIC DNA]</scope>
    <source>
        <strain evidence="4">Wikel</strain>
        <strain evidence="2">Wikel colony</strain>
    </source>
</reference>
<dbReference type="EnsemblMetazoa" id="ISCW013356-RA">
    <property type="protein sequence ID" value="ISCW013356-PA"/>
    <property type="gene ID" value="ISCW013356"/>
</dbReference>
<dbReference type="VEuPathDB" id="VectorBase:ISCW013356"/>
<dbReference type="PaxDb" id="6945-B7QG08"/>
<gene>
    <name evidence="2" type="ORF">IscW_ISCW013356</name>
</gene>
<evidence type="ECO:0000313" key="3">
    <source>
        <dbReference type="EnsemblMetazoa" id="ISCW013356-PA"/>
    </source>
</evidence>
<organism>
    <name type="scientific">Ixodes scapularis</name>
    <name type="common">Black-legged tick</name>
    <name type="synonym">Deer tick</name>
    <dbReference type="NCBI Taxonomy" id="6945"/>
    <lineage>
        <taxon>Eukaryota</taxon>
        <taxon>Metazoa</taxon>
        <taxon>Ecdysozoa</taxon>
        <taxon>Arthropoda</taxon>
        <taxon>Chelicerata</taxon>
        <taxon>Arachnida</taxon>
        <taxon>Acari</taxon>
        <taxon>Parasitiformes</taxon>
        <taxon>Ixodida</taxon>
        <taxon>Ixodoidea</taxon>
        <taxon>Ixodidae</taxon>
        <taxon>Ixodinae</taxon>
        <taxon>Ixodes</taxon>
    </lineage>
</organism>
<proteinExistence type="predicted"/>
<evidence type="ECO:0000313" key="2">
    <source>
        <dbReference type="EMBL" id="EEC17780.1"/>
    </source>
</evidence>
<keyword evidence="1" id="KW-0732">Signal</keyword>